<dbReference type="InParanoid" id="A0A5F8GL34"/>
<feature type="transmembrane region" description="Helical" evidence="2">
    <location>
        <begin position="180"/>
        <end position="200"/>
    </location>
</feature>
<sequence>MAARGRGCRRRRSTGRDPGKGSGSASAPGSGTGPIALPLPLPLPLPVPAAMAAVLGPNALARLRWGSTFCSIAAGGLGAFAAAFAKLALKPTVSQAPEEEEDVEGQELPYPPAMQAWLTLMFRLMAFSLMIVSNSLMWAFFSKALSISSSSATASLTMTASNIIASAFLGYLLYGEYCAVMWWAGVVLILYGLALMHISSTADEELEEKKNQ</sequence>
<dbReference type="PANTHER" id="PTHR31965">
    <property type="entry name" value="TRANSMEMBRANE PROTEIN 42"/>
    <property type="match status" value="1"/>
</dbReference>
<proteinExistence type="predicted"/>
<feature type="transmembrane region" description="Helical" evidence="2">
    <location>
        <begin position="120"/>
        <end position="141"/>
    </location>
</feature>
<keyword evidence="2" id="KW-0472">Membrane</keyword>
<dbReference type="InterPro" id="IPR037185">
    <property type="entry name" value="EmrE-like"/>
</dbReference>
<keyword evidence="2" id="KW-1133">Transmembrane helix</keyword>
<reference evidence="3" key="2">
    <citation type="submission" date="2025-08" db="UniProtKB">
        <authorList>
            <consortium name="Ensembl"/>
        </authorList>
    </citation>
    <scope>IDENTIFICATION</scope>
</reference>
<feature type="region of interest" description="Disordered" evidence="1">
    <location>
        <begin position="1"/>
        <end position="32"/>
    </location>
</feature>
<feature type="transmembrane region" description="Helical" evidence="2">
    <location>
        <begin position="69"/>
        <end position="89"/>
    </location>
</feature>
<dbReference type="SUPFAM" id="SSF103481">
    <property type="entry name" value="Multidrug resistance efflux transporter EmrE"/>
    <property type="match status" value="1"/>
</dbReference>
<evidence type="ECO:0000313" key="3">
    <source>
        <dbReference type="Ensembl" id="ENSMODP00000048184.1"/>
    </source>
</evidence>
<dbReference type="OrthoDB" id="5854584at2759"/>
<organism evidence="3 4">
    <name type="scientific">Monodelphis domestica</name>
    <name type="common">Gray short-tailed opossum</name>
    <dbReference type="NCBI Taxonomy" id="13616"/>
    <lineage>
        <taxon>Eukaryota</taxon>
        <taxon>Metazoa</taxon>
        <taxon>Chordata</taxon>
        <taxon>Craniata</taxon>
        <taxon>Vertebrata</taxon>
        <taxon>Euteleostomi</taxon>
        <taxon>Mammalia</taxon>
        <taxon>Metatheria</taxon>
        <taxon>Didelphimorphia</taxon>
        <taxon>Didelphidae</taxon>
        <taxon>Monodelphis</taxon>
    </lineage>
</organism>
<reference evidence="3" key="3">
    <citation type="submission" date="2025-09" db="UniProtKB">
        <authorList>
            <consortium name="Ensembl"/>
        </authorList>
    </citation>
    <scope>IDENTIFICATION</scope>
</reference>
<dbReference type="CTD" id="131616"/>
<keyword evidence="2" id="KW-0812">Transmembrane</keyword>
<evidence type="ECO:0000313" key="4">
    <source>
        <dbReference type="Proteomes" id="UP000002280"/>
    </source>
</evidence>
<dbReference type="Ensembl" id="ENSMODT00000069672.1">
    <property type="protein sequence ID" value="ENSMODP00000048184.1"/>
    <property type="gene ID" value="ENSMODG00000029706.2"/>
</dbReference>
<reference evidence="3 4" key="1">
    <citation type="journal article" date="2007" name="Nature">
        <title>Genome of the marsupial Monodelphis domestica reveals innovation in non-coding sequences.</title>
        <authorList>
            <person name="Mikkelsen T.S."/>
            <person name="Wakefield M.J."/>
            <person name="Aken B."/>
            <person name="Amemiya C.T."/>
            <person name="Chang J.L."/>
            <person name="Duke S."/>
            <person name="Garber M."/>
            <person name="Gentles A.J."/>
            <person name="Goodstadt L."/>
            <person name="Heger A."/>
            <person name="Jurka J."/>
            <person name="Kamal M."/>
            <person name="Mauceli E."/>
            <person name="Searle S.M."/>
            <person name="Sharpe T."/>
            <person name="Baker M.L."/>
            <person name="Batzer M.A."/>
            <person name="Benos P.V."/>
            <person name="Belov K."/>
            <person name="Clamp M."/>
            <person name="Cook A."/>
            <person name="Cuff J."/>
            <person name="Das R."/>
            <person name="Davidow L."/>
            <person name="Deakin J.E."/>
            <person name="Fazzari M.J."/>
            <person name="Glass J.L."/>
            <person name="Grabherr M."/>
            <person name="Greally J.M."/>
            <person name="Gu W."/>
            <person name="Hore T.A."/>
            <person name="Huttley G.A."/>
            <person name="Kleber M."/>
            <person name="Jirtle R.L."/>
            <person name="Koina E."/>
            <person name="Lee J.T."/>
            <person name="Mahony S."/>
            <person name="Marra M.A."/>
            <person name="Miller R.D."/>
            <person name="Nicholls R.D."/>
            <person name="Oda M."/>
            <person name="Papenfuss A.T."/>
            <person name="Parra Z.E."/>
            <person name="Pollock D.D."/>
            <person name="Ray D.A."/>
            <person name="Schein J.E."/>
            <person name="Speed T.P."/>
            <person name="Thompson K."/>
            <person name="VandeBerg J.L."/>
            <person name="Wade C.M."/>
            <person name="Walker J.A."/>
            <person name="Waters P.D."/>
            <person name="Webber C."/>
            <person name="Weidman J.R."/>
            <person name="Xie X."/>
            <person name="Zody M.C."/>
            <person name="Baldwin J."/>
            <person name="Abdouelleil A."/>
            <person name="Abdulkadir J."/>
            <person name="Abebe A."/>
            <person name="Abera B."/>
            <person name="Abreu J."/>
            <person name="Acer S.C."/>
            <person name="Aftuck L."/>
            <person name="Alexander A."/>
            <person name="An P."/>
            <person name="Anderson E."/>
            <person name="Anderson S."/>
            <person name="Arachi H."/>
            <person name="Azer M."/>
            <person name="Bachantsang P."/>
            <person name="Barry A."/>
            <person name="Bayul T."/>
            <person name="Berlin A."/>
            <person name="Bessette D."/>
            <person name="Bloom T."/>
            <person name="Bloom T."/>
            <person name="Boguslavskiy L."/>
            <person name="Bonnet C."/>
            <person name="Boukhgalter B."/>
            <person name="Bourzgui I."/>
            <person name="Brown A."/>
            <person name="Cahill P."/>
            <person name="Channer S."/>
            <person name="Cheshatsang Y."/>
            <person name="Chuda L."/>
            <person name="Citroen M."/>
            <person name="Collymore A."/>
            <person name="Cooke P."/>
            <person name="Costello M."/>
            <person name="D'Aco K."/>
            <person name="Daza R."/>
            <person name="De Haan G."/>
            <person name="DeGray S."/>
            <person name="DeMaso C."/>
            <person name="Dhargay N."/>
            <person name="Dooley K."/>
            <person name="Dooley E."/>
            <person name="Doricent M."/>
            <person name="Dorje P."/>
            <person name="Dorjee K."/>
            <person name="Dupes A."/>
            <person name="Elong R."/>
            <person name="Falk J."/>
            <person name="Farina A."/>
            <person name="Faro S."/>
            <person name="Ferguson D."/>
            <person name="Fisher S."/>
            <person name="Foley C.D."/>
            <person name="Franke A."/>
            <person name="Friedrich D."/>
            <person name="Gadbois L."/>
            <person name="Gearin G."/>
            <person name="Gearin C.R."/>
            <person name="Giannoukos G."/>
            <person name="Goode T."/>
            <person name="Graham J."/>
            <person name="Grandbois E."/>
            <person name="Grewal S."/>
            <person name="Gyaltsen K."/>
            <person name="Hafez N."/>
            <person name="Hagos B."/>
            <person name="Hall J."/>
            <person name="Henson C."/>
            <person name="Hollinger A."/>
            <person name="Honan T."/>
            <person name="Huard M.D."/>
            <person name="Hughes L."/>
            <person name="Hurhula B."/>
            <person name="Husby M.E."/>
            <person name="Kamat A."/>
            <person name="Kanga B."/>
            <person name="Kashin S."/>
            <person name="Khazanovich D."/>
            <person name="Kisner P."/>
            <person name="Lance K."/>
            <person name="Lara M."/>
            <person name="Lee W."/>
            <person name="Lennon N."/>
            <person name="Letendre F."/>
            <person name="LeVine R."/>
            <person name="Lipovsky A."/>
            <person name="Liu X."/>
            <person name="Liu J."/>
            <person name="Liu S."/>
            <person name="Lokyitsang T."/>
            <person name="Lokyitsang Y."/>
            <person name="Lubonja R."/>
            <person name="Lui A."/>
            <person name="MacDonald P."/>
            <person name="Magnisalis V."/>
            <person name="Maru K."/>
            <person name="Matthews C."/>
            <person name="McCusker W."/>
            <person name="McDonough S."/>
            <person name="Mehta T."/>
            <person name="Meldrim J."/>
            <person name="Meneus L."/>
            <person name="Mihai O."/>
            <person name="Mihalev A."/>
            <person name="Mihova T."/>
            <person name="Mittelman R."/>
            <person name="Mlenga V."/>
            <person name="Montmayeur A."/>
            <person name="Mulrain L."/>
            <person name="Navidi A."/>
            <person name="Naylor J."/>
            <person name="Negash T."/>
            <person name="Nguyen T."/>
            <person name="Nguyen N."/>
            <person name="Nicol R."/>
            <person name="Norbu C."/>
            <person name="Norbu N."/>
            <person name="Novod N."/>
            <person name="O'Neill B."/>
            <person name="Osman S."/>
            <person name="Markiewicz E."/>
            <person name="Oyono O.L."/>
            <person name="Patti C."/>
            <person name="Phunkhang P."/>
            <person name="Pierre F."/>
            <person name="Priest M."/>
            <person name="Raghuraman S."/>
            <person name="Rege F."/>
            <person name="Reyes R."/>
            <person name="Rise C."/>
            <person name="Rogov P."/>
            <person name="Ross K."/>
            <person name="Ryan E."/>
            <person name="Settipalli S."/>
            <person name="Shea T."/>
            <person name="Sherpa N."/>
            <person name="Shi L."/>
            <person name="Shih D."/>
            <person name="Sparrow T."/>
            <person name="Spaulding J."/>
            <person name="Stalker J."/>
            <person name="Stange-Thomann N."/>
            <person name="Stavropoulos S."/>
            <person name="Stone C."/>
            <person name="Strader C."/>
            <person name="Tesfaye S."/>
            <person name="Thomson T."/>
            <person name="Thoulutsang Y."/>
            <person name="Thoulutsang D."/>
            <person name="Topham K."/>
            <person name="Topping I."/>
            <person name="Tsamla T."/>
            <person name="Vassiliev H."/>
            <person name="Vo A."/>
            <person name="Wangchuk T."/>
            <person name="Wangdi T."/>
            <person name="Weiand M."/>
            <person name="Wilkinson J."/>
            <person name="Wilson A."/>
            <person name="Yadav S."/>
            <person name="Young G."/>
            <person name="Yu Q."/>
            <person name="Zembek L."/>
            <person name="Zhong D."/>
            <person name="Zimmer A."/>
            <person name="Zwirko Z."/>
            <person name="Jaffe D.B."/>
            <person name="Alvarez P."/>
            <person name="Brockman W."/>
            <person name="Butler J."/>
            <person name="Chin C."/>
            <person name="Gnerre S."/>
            <person name="MacCallum I."/>
            <person name="Graves J.A."/>
            <person name="Ponting C.P."/>
            <person name="Breen M."/>
            <person name="Samollow P.B."/>
            <person name="Lander E.S."/>
            <person name="Lindblad-Toh K."/>
        </authorList>
    </citation>
    <scope>NUCLEOTIDE SEQUENCE [LARGE SCALE GENOMIC DNA]</scope>
</reference>
<dbReference type="AlphaFoldDB" id="A0A5F8GL34"/>
<gene>
    <name evidence="3" type="primary">TMEM42</name>
</gene>
<accession>A0A5F8GL34</accession>
<dbReference type="Proteomes" id="UP000002280">
    <property type="component" value="Chromosome 8"/>
</dbReference>
<feature type="compositionally biased region" description="Low complexity" evidence="1">
    <location>
        <begin position="23"/>
        <end position="32"/>
    </location>
</feature>
<dbReference type="FunCoup" id="A0A5F8GL34">
    <property type="interactions" value="30"/>
</dbReference>
<dbReference type="Bgee" id="ENSMODG00000029706">
    <property type="expression patterns" value="Expressed in spinal cord and 18 other cell types or tissues"/>
</dbReference>
<dbReference type="GeneID" id="103106866"/>
<dbReference type="PANTHER" id="PTHR31965:SF1">
    <property type="entry name" value="TRANSMEMBRANE PROTEIN 42"/>
    <property type="match status" value="1"/>
</dbReference>
<dbReference type="GeneTree" id="ENSGT00390000012690"/>
<dbReference type="KEGG" id="mdo:103106866"/>
<evidence type="ECO:0000256" key="1">
    <source>
        <dbReference type="SAM" id="MobiDB-lite"/>
    </source>
</evidence>
<feature type="compositionally biased region" description="Basic residues" evidence="1">
    <location>
        <begin position="1"/>
        <end position="13"/>
    </location>
</feature>
<dbReference type="OMA" id="QIALWWV"/>
<evidence type="ECO:0000256" key="2">
    <source>
        <dbReference type="SAM" id="Phobius"/>
    </source>
</evidence>
<dbReference type="RefSeq" id="XP_007505120.1">
    <property type="nucleotide sequence ID" value="XM_007505058.3"/>
</dbReference>
<dbReference type="InterPro" id="IPR039632">
    <property type="entry name" value="TMEM42"/>
</dbReference>
<name>A0A5F8GL34_MONDO</name>
<keyword evidence="4" id="KW-1185">Reference proteome</keyword>
<feature type="transmembrane region" description="Helical" evidence="2">
    <location>
        <begin position="153"/>
        <end position="174"/>
    </location>
</feature>
<protein>
    <submittedName>
        <fullName evidence="3">Transmembrane protein 42</fullName>
    </submittedName>
</protein>
<dbReference type="STRING" id="13616.ENSMODP00000048184"/>